<dbReference type="PANTHER" id="PTHR43760:SF1">
    <property type="entry name" value="ENDORIBONUCLEASE L-PSP_CHORISMATE MUTASE-LIKE DOMAIN-CONTAINING PROTEIN"/>
    <property type="match status" value="1"/>
</dbReference>
<sequence>MANVYEKLKEMNITLPAPPPKGGVYTPVMEFGDHLLYCSGCGPDIGDGHNIVGKVGGDLTLEQGQKAAYNCMLNLLANLDAKLGDLNRIKRCVKVLGFVNCTDDFTQQPQVINGGSNLLFELFGEEKGLPARTAMGTNSCPGNIAVEIEMLVEYE</sequence>
<dbReference type="Proteomes" id="UP000733372">
    <property type="component" value="Unassembled WGS sequence"/>
</dbReference>
<dbReference type="PANTHER" id="PTHR43760">
    <property type="entry name" value="ENDORIBONUCLEASE-RELATED"/>
    <property type="match status" value="1"/>
</dbReference>
<dbReference type="SUPFAM" id="SSF55298">
    <property type="entry name" value="YjgF-like"/>
    <property type="match status" value="1"/>
</dbReference>
<feature type="domain" description="Endoribonuclease L-PSP/chorismate mutase-like" evidence="1">
    <location>
        <begin position="21"/>
        <end position="132"/>
    </location>
</feature>
<comment type="caution">
    <text evidence="2">The sequence shown here is derived from an EMBL/GenBank/DDBJ whole genome shotgun (WGS) entry which is preliminary data.</text>
</comment>
<protein>
    <submittedName>
        <fullName evidence="2">RidA family protein</fullName>
    </submittedName>
</protein>
<dbReference type="EMBL" id="JAGZAM010000014">
    <property type="protein sequence ID" value="MBS5688117.1"/>
    <property type="molecule type" value="Genomic_DNA"/>
</dbReference>
<dbReference type="CDD" id="cd02199">
    <property type="entry name" value="YjgF_YER057c_UK114_like_1"/>
    <property type="match status" value="1"/>
</dbReference>
<dbReference type="AlphaFoldDB" id="A0A943FWZ5"/>
<dbReference type="InterPro" id="IPR035959">
    <property type="entry name" value="RutC-like_sf"/>
</dbReference>
<dbReference type="Gene3D" id="3.30.1330.40">
    <property type="entry name" value="RutC-like"/>
    <property type="match status" value="1"/>
</dbReference>
<organism evidence="2 3">
    <name type="scientific">Faecalibacterium prausnitzii</name>
    <dbReference type="NCBI Taxonomy" id="853"/>
    <lineage>
        <taxon>Bacteria</taxon>
        <taxon>Bacillati</taxon>
        <taxon>Bacillota</taxon>
        <taxon>Clostridia</taxon>
        <taxon>Eubacteriales</taxon>
        <taxon>Oscillospiraceae</taxon>
        <taxon>Faecalibacterium</taxon>
    </lineage>
</organism>
<accession>A0A943FWZ5</accession>
<evidence type="ECO:0000259" key="1">
    <source>
        <dbReference type="Pfam" id="PF14588"/>
    </source>
</evidence>
<reference evidence="2" key="1">
    <citation type="submission" date="2021-02" db="EMBL/GenBank/DDBJ databases">
        <title>Infant gut strain persistence is associated with maternal origin, phylogeny, and functional potential including surface adhesion and iron acquisition.</title>
        <authorList>
            <person name="Lou Y.C."/>
        </authorList>
    </citation>
    <scope>NUCLEOTIDE SEQUENCE</scope>
    <source>
        <strain evidence="2">L3_101_367G1_dasL3_101_367G1_metabat.metabat.26</strain>
    </source>
</reference>
<evidence type="ECO:0000313" key="2">
    <source>
        <dbReference type="EMBL" id="MBS5688117.1"/>
    </source>
</evidence>
<dbReference type="Pfam" id="PF14588">
    <property type="entry name" value="YjgF_endoribonc"/>
    <property type="match status" value="1"/>
</dbReference>
<evidence type="ECO:0000313" key="3">
    <source>
        <dbReference type="Proteomes" id="UP000733372"/>
    </source>
</evidence>
<name>A0A943FWZ5_9FIRM</name>
<dbReference type="InterPro" id="IPR013813">
    <property type="entry name" value="Endoribo_LPSP/chorism_mut-like"/>
</dbReference>
<dbReference type="RefSeq" id="WP_158388994.1">
    <property type="nucleotide sequence ID" value="NZ_CABHNO010000023.1"/>
</dbReference>
<gene>
    <name evidence="2" type="ORF">KHW66_08945</name>
</gene>
<proteinExistence type="predicted"/>